<dbReference type="EMBL" id="FOYM01000002">
    <property type="protein sequence ID" value="SFQ96795.1"/>
    <property type="molecule type" value="Genomic_DNA"/>
</dbReference>
<name>A0A1I6CU78_9FIRM</name>
<accession>A0A1I6CU78</accession>
<dbReference type="RefSeq" id="WP_092481736.1">
    <property type="nucleotide sequence ID" value="NZ_FOYM01000002.1"/>
</dbReference>
<dbReference type="AlphaFoldDB" id="A0A1I6CU78"/>
<gene>
    <name evidence="1" type="ORF">SAMN05660706_10261</name>
</gene>
<evidence type="ECO:0000313" key="2">
    <source>
        <dbReference type="Proteomes" id="UP000199584"/>
    </source>
</evidence>
<evidence type="ECO:0000313" key="1">
    <source>
        <dbReference type="EMBL" id="SFQ96795.1"/>
    </source>
</evidence>
<sequence length="161" mass="18270">MLRWIEYLDKTGAISDIFTKHEFKEQVVANCRPVQVQLSFPTIGDRDEILQFIDQLKVVRENVALELRNQVELSVLLAALYKSIGDTATGLEELENALDYLNILIVTKKRSLNRLSNMQSMTPGGVPEFGERISALLKEKKVLEDKIQGINHTIGKWKNAC</sequence>
<dbReference type="Proteomes" id="UP000199584">
    <property type="component" value="Unassembled WGS sequence"/>
</dbReference>
<organism evidence="1 2">
    <name type="scientific">Desulfoscipio geothermicus DSM 3669</name>
    <dbReference type="NCBI Taxonomy" id="1121426"/>
    <lineage>
        <taxon>Bacteria</taxon>
        <taxon>Bacillati</taxon>
        <taxon>Bacillota</taxon>
        <taxon>Clostridia</taxon>
        <taxon>Eubacteriales</taxon>
        <taxon>Desulfallaceae</taxon>
        <taxon>Desulfoscipio</taxon>
    </lineage>
</organism>
<keyword evidence="2" id="KW-1185">Reference proteome</keyword>
<protein>
    <submittedName>
        <fullName evidence="1">Uncharacterized protein</fullName>
    </submittedName>
</protein>
<proteinExistence type="predicted"/>
<reference evidence="2" key="1">
    <citation type="submission" date="2016-10" db="EMBL/GenBank/DDBJ databases">
        <authorList>
            <person name="Varghese N."/>
            <person name="Submissions S."/>
        </authorList>
    </citation>
    <scope>NUCLEOTIDE SEQUENCE [LARGE SCALE GENOMIC DNA]</scope>
    <source>
        <strain evidence="2">DSM 3669</strain>
    </source>
</reference>